<keyword evidence="2" id="KW-1185">Reference proteome</keyword>
<dbReference type="EMBL" id="QKKF02024757">
    <property type="protein sequence ID" value="RZF37271.1"/>
    <property type="molecule type" value="Genomic_DNA"/>
</dbReference>
<organism evidence="1 2">
    <name type="scientific">Laodelphax striatellus</name>
    <name type="common">Small brown planthopper</name>
    <name type="synonym">Delphax striatella</name>
    <dbReference type="NCBI Taxonomy" id="195883"/>
    <lineage>
        <taxon>Eukaryota</taxon>
        <taxon>Metazoa</taxon>
        <taxon>Ecdysozoa</taxon>
        <taxon>Arthropoda</taxon>
        <taxon>Hexapoda</taxon>
        <taxon>Insecta</taxon>
        <taxon>Pterygota</taxon>
        <taxon>Neoptera</taxon>
        <taxon>Paraneoptera</taxon>
        <taxon>Hemiptera</taxon>
        <taxon>Auchenorrhyncha</taxon>
        <taxon>Fulgoroidea</taxon>
        <taxon>Delphacidae</taxon>
        <taxon>Criomorphinae</taxon>
        <taxon>Laodelphax</taxon>
    </lineage>
</organism>
<name>A0A482WVU9_LAOST</name>
<dbReference type="AlphaFoldDB" id="A0A482WVU9"/>
<gene>
    <name evidence="1" type="ORF">LSTR_LSTR017549</name>
</gene>
<comment type="caution">
    <text evidence="1">The sequence shown here is derived from an EMBL/GenBank/DDBJ whole genome shotgun (WGS) entry which is preliminary data.</text>
</comment>
<evidence type="ECO:0000313" key="1">
    <source>
        <dbReference type="EMBL" id="RZF37271.1"/>
    </source>
</evidence>
<evidence type="ECO:0000313" key="2">
    <source>
        <dbReference type="Proteomes" id="UP000291343"/>
    </source>
</evidence>
<accession>A0A482WVU9</accession>
<dbReference type="Proteomes" id="UP000291343">
    <property type="component" value="Unassembled WGS sequence"/>
</dbReference>
<dbReference type="InParanoid" id="A0A482WVU9"/>
<reference evidence="1 2" key="1">
    <citation type="journal article" date="2017" name="Gigascience">
        <title>Genome sequence of the small brown planthopper, Laodelphax striatellus.</title>
        <authorList>
            <person name="Zhu J."/>
            <person name="Jiang F."/>
            <person name="Wang X."/>
            <person name="Yang P."/>
            <person name="Bao Y."/>
            <person name="Zhao W."/>
            <person name="Wang W."/>
            <person name="Lu H."/>
            <person name="Wang Q."/>
            <person name="Cui N."/>
            <person name="Li J."/>
            <person name="Chen X."/>
            <person name="Luo L."/>
            <person name="Yu J."/>
            <person name="Kang L."/>
            <person name="Cui F."/>
        </authorList>
    </citation>
    <scope>NUCLEOTIDE SEQUENCE [LARGE SCALE GENOMIC DNA]</scope>
    <source>
        <strain evidence="1">Lst14</strain>
    </source>
</reference>
<sequence>MESTRLRRKKNVAEDVCKCGNTCVPPRRKLGGKCGEKIRPRISGSRPSRRGKETVSCALWFRISISRKAPTITSSDRFRAGKARVVNNLLQSHCVSFGGNSAHANYCLTLF</sequence>
<proteinExistence type="predicted"/>
<protein>
    <submittedName>
        <fullName evidence="1">Uncharacterized protein</fullName>
    </submittedName>
</protein>